<dbReference type="EMBL" id="JAKUCV010005951">
    <property type="protein sequence ID" value="KAJ4829244.1"/>
    <property type="molecule type" value="Genomic_DNA"/>
</dbReference>
<protein>
    <submittedName>
        <fullName evidence="2">Uncharacterized protein</fullName>
    </submittedName>
</protein>
<organism evidence="2 3">
    <name type="scientific">Turnera subulata</name>
    <dbReference type="NCBI Taxonomy" id="218843"/>
    <lineage>
        <taxon>Eukaryota</taxon>
        <taxon>Viridiplantae</taxon>
        <taxon>Streptophyta</taxon>
        <taxon>Embryophyta</taxon>
        <taxon>Tracheophyta</taxon>
        <taxon>Spermatophyta</taxon>
        <taxon>Magnoliopsida</taxon>
        <taxon>eudicotyledons</taxon>
        <taxon>Gunneridae</taxon>
        <taxon>Pentapetalae</taxon>
        <taxon>rosids</taxon>
        <taxon>fabids</taxon>
        <taxon>Malpighiales</taxon>
        <taxon>Passifloraceae</taxon>
        <taxon>Turnera</taxon>
    </lineage>
</organism>
<dbReference type="PANTHER" id="PTHR34188">
    <property type="entry name" value="OS01G0299500 PROTEIN"/>
    <property type="match status" value="1"/>
</dbReference>
<evidence type="ECO:0000313" key="3">
    <source>
        <dbReference type="Proteomes" id="UP001141552"/>
    </source>
</evidence>
<dbReference type="PANTHER" id="PTHR34188:SF5">
    <property type="entry name" value="OS05G0131900 PROTEIN"/>
    <property type="match status" value="1"/>
</dbReference>
<evidence type="ECO:0000256" key="1">
    <source>
        <dbReference type="SAM" id="MobiDB-lite"/>
    </source>
</evidence>
<sequence>MSFLLGEDFLLKFVKGERCYRDLSWIMMGESVSRERELEVDLESGGTTSEEDRSHDLGLENDLNNRFSDRAWNGHLDCDGLLKSSRYSELAGENVELFIEKHVKGEEGQHQMVYLDSRHMEEKHKKKNSRKAPKPPRPPKGPPLDAADHKLMKEIAELAMRKRARVERIKALKKMRAAKASSWSSSYPIFLILASSVECKECAQQAVEASCCEGLLSQRLLLVKI</sequence>
<proteinExistence type="predicted"/>
<comment type="caution">
    <text evidence="2">The sequence shown here is derived from an EMBL/GenBank/DDBJ whole genome shotgun (WGS) entry which is preliminary data.</text>
</comment>
<feature type="compositionally biased region" description="Basic residues" evidence="1">
    <location>
        <begin position="124"/>
        <end position="134"/>
    </location>
</feature>
<accession>A0A9Q0J5M5</accession>
<reference evidence="2" key="2">
    <citation type="journal article" date="2023" name="Plants (Basel)">
        <title>Annotation of the Turnera subulata (Passifloraceae) Draft Genome Reveals the S-Locus Evolved after the Divergence of Turneroideae from Passifloroideae in a Stepwise Manner.</title>
        <authorList>
            <person name="Henning P.M."/>
            <person name="Roalson E.H."/>
            <person name="Mir W."/>
            <person name="McCubbin A.G."/>
            <person name="Shore J.S."/>
        </authorList>
    </citation>
    <scope>NUCLEOTIDE SEQUENCE</scope>
    <source>
        <strain evidence="2">F60SS</strain>
    </source>
</reference>
<keyword evidence="3" id="KW-1185">Reference proteome</keyword>
<name>A0A9Q0J5M5_9ROSI</name>
<dbReference type="Proteomes" id="UP001141552">
    <property type="component" value="Unassembled WGS sequence"/>
</dbReference>
<dbReference type="AlphaFoldDB" id="A0A9Q0J5M5"/>
<dbReference type="OrthoDB" id="1899142at2759"/>
<gene>
    <name evidence="2" type="ORF">Tsubulata_016570</name>
</gene>
<reference evidence="2" key="1">
    <citation type="submission" date="2022-02" db="EMBL/GenBank/DDBJ databases">
        <authorList>
            <person name="Henning P.M."/>
            <person name="McCubbin A.G."/>
            <person name="Shore J.S."/>
        </authorList>
    </citation>
    <scope>NUCLEOTIDE SEQUENCE</scope>
    <source>
        <strain evidence="2">F60SS</strain>
        <tissue evidence="2">Leaves</tissue>
    </source>
</reference>
<evidence type="ECO:0000313" key="2">
    <source>
        <dbReference type="EMBL" id="KAJ4829244.1"/>
    </source>
</evidence>
<feature type="region of interest" description="Disordered" evidence="1">
    <location>
        <begin position="120"/>
        <end position="147"/>
    </location>
</feature>